<organism evidence="2 3">
    <name type="scientific">Bacteroides ovatus</name>
    <dbReference type="NCBI Taxonomy" id="28116"/>
    <lineage>
        <taxon>Bacteria</taxon>
        <taxon>Pseudomonadati</taxon>
        <taxon>Bacteroidota</taxon>
        <taxon>Bacteroidia</taxon>
        <taxon>Bacteroidales</taxon>
        <taxon>Bacteroidaceae</taxon>
        <taxon>Bacteroides</taxon>
    </lineage>
</organism>
<dbReference type="AlphaFoldDB" id="A0AAP9DQA3"/>
<gene>
    <name evidence="2" type="ORF">DYI28_29425</name>
</gene>
<dbReference type="EMBL" id="CP041396">
    <property type="protein sequence ID" value="QDM12820.1"/>
    <property type="molecule type" value="Genomic_DNA"/>
</dbReference>
<evidence type="ECO:0000313" key="3">
    <source>
        <dbReference type="Proteomes" id="UP000318823"/>
    </source>
</evidence>
<sequence length="547" mass="61869">MTAEEAKNIIAKGEGINIEFKSCPNEIGPSVYETVCSFLNRSGGYIFIGVDDDKEIVGVNKKNLESMKINFVHVVSDPTAFSPKAYVTPEDIEIDGKIIILVRVEESQYVHCYKHKYYDRNNEADTNVTDNPSLVASLFSRKDTLSYENRIVPMLELGDLDDATFDYCRKLVIARNDTHAWIKLTNEKLLKSCGLMAKDPVTGKVGLKMAALLLFGKDESIASFVPSYRFEAVYRNMNYTRFILNDVADSTRYDDRVTIRTNIIKAYDSLMNFVYKYLPEKFYLQDGSTQRGDLRANIFREIIANLCVHREYASNEAGFFEIFADRVRTCNATKFTSSLRTGAISIDELENYTKNPLLFKVFRELGWGEELGSGSRNIKKFAPFYYSKSVIEIINDERFIFSMTYKDAINDVQASAGSSNRTSSVKECEGIEDNRVNNCEDGASISNYNASSVKVDELTALSIGSALVSEFVSGISDKIALRMAEEIAAIYVAGPLTKMELREQLELTDEQIKIDLRELARAKLLEQRGKDRKYILSEMAQIKILSF</sequence>
<accession>A0AAP9DQA3</accession>
<dbReference type="Pfam" id="PF04326">
    <property type="entry name" value="SLFN_AlbA_2"/>
    <property type="match status" value="1"/>
</dbReference>
<reference evidence="3" key="1">
    <citation type="journal article" date="2018" name="J. Anim. Genet.">
        <title>Acquired interbacterial defense systems protect against interspecies antagonism in the human gut microbiome.</title>
        <authorList>
            <person name="Ross B.D."/>
            <person name="Verster A.J."/>
            <person name="Radey M.C."/>
            <person name="Schmidtke D.T."/>
            <person name="Pope C.E."/>
            <person name="Hoffman L.R."/>
            <person name="Hajjar A."/>
            <person name="Peterson S.B."/>
            <person name="Borenstein E."/>
            <person name="Mougous J."/>
        </authorList>
    </citation>
    <scope>NUCLEOTIDE SEQUENCE [LARGE SCALE GENOMIC DNA]</scope>
    <source>
        <strain evidence="3">3725 D1 iv</strain>
        <plasmid evidence="3">unnamed1</plasmid>
    </source>
</reference>
<keyword evidence="2" id="KW-0614">Plasmid</keyword>
<dbReference type="PANTHER" id="PTHR30595">
    <property type="entry name" value="GLPR-RELATED TRANSCRIPTIONAL REPRESSOR"/>
    <property type="match status" value="1"/>
</dbReference>
<dbReference type="RefSeq" id="WP_050486377.1">
    <property type="nucleotide sequence ID" value="NZ_CP041396.1"/>
</dbReference>
<dbReference type="Proteomes" id="UP000318823">
    <property type="component" value="Plasmid unnamed1"/>
</dbReference>
<proteinExistence type="predicted"/>
<protein>
    <submittedName>
        <fullName evidence="2">AAA family ATPase</fullName>
    </submittedName>
</protein>
<dbReference type="Gene3D" id="3.30.950.30">
    <property type="entry name" value="Schlafen, AAA domain"/>
    <property type="match status" value="1"/>
</dbReference>
<name>A0AAP9DQA3_BACOV</name>
<feature type="domain" description="Schlafen AlbA-2" evidence="1">
    <location>
        <begin position="14"/>
        <end position="126"/>
    </location>
</feature>
<evidence type="ECO:0000259" key="1">
    <source>
        <dbReference type="Pfam" id="PF04326"/>
    </source>
</evidence>
<dbReference type="InterPro" id="IPR038475">
    <property type="entry name" value="RecG_C_sf"/>
</dbReference>
<dbReference type="InterPro" id="IPR038461">
    <property type="entry name" value="Schlafen_AlbA_2_dom_sf"/>
</dbReference>
<dbReference type="InterPro" id="IPR007421">
    <property type="entry name" value="Schlafen_AlbA_2_dom"/>
</dbReference>
<dbReference type="PANTHER" id="PTHR30595:SF6">
    <property type="entry name" value="SCHLAFEN ALBA-2 DOMAIN-CONTAINING PROTEIN"/>
    <property type="match status" value="1"/>
</dbReference>
<dbReference type="Gene3D" id="3.30.565.60">
    <property type="match status" value="1"/>
</dbReference>
<evidence type="ECO:0000313" key="2">
    <source>
        <dbReference type="EMBL" id="QDM12820.1"/>
    </source>
</evidence>
<geneLocation type="plasmid" evidence="2 3">
    <name>unnamed1</name>
</geneLocation>